<feature type="domain" description="Transcription elongation factor GreA/GreB C-terminal" evidence="1">
    <location>
        <begin position="59"/>
        <end position="128"/>
    </location>
</feature>
<keyword evidence="4" id="KW-1185">Reference proteome</keyword>
<sequence>MSSKHSGKPAISVCQSDFDLLSALADAFHAHNPSVAEELLAELDRARVIDDDAFPSTIARIGSTLRYSADTGDKRLATLVLPKYADISKGYVSILTPIGVALLGLSPGQSIEWISPHGDRHTLTVENVGQIDSNQPGFTSAS</sequence>
<comment type="caution">
    <text evidence="3">The sequence shown here is derived from an EMBL/GenBank/DDBJ whole genome shotgun (WGS) entry which is preliminary data.</text>
</comment>
<reference evidence="3 4" key="1">
    <citation type="journal article" date="2014" name="Antonie Van Leeuwenhoek">
        <title>Hyphomonas beringensis sp. nov. and Hyphomonas chukchiensis sp. nov., isolated from surface seawater of the Bering Sea and Chukchi Sea.</title>
        <authorList>
            <person name="Li C."/>
            <person name="Lai Q."/>
            <person name="Li G."/>
            <person name="Dong C."/>
            <person name="Wang J."/>
            <person name="Liao Y."/>
            <person name="Shao Z."/>
        </authorList>
    </citation>
    <scope>NUCLEOTIDE SEQUENCE [LARGE SCALE GENOMIC DNA]</scope>
    <source>
        <strain evidence="3 4">VP2</strain>
    </source>
</reference>
<feature type="domain" description="Regulator of nucleoside diphosphate kinase N-terminal" evidence="2">
    <location>
        <begin position="9"/>
        <end position="48"/>
    </location>
</feature>
<dbReference type="GO" id="GO:0070063">
    <property type="term" value="F:RNA polymerase binding"/>
    <property type="evidence" value="ECO:0007669"/>
    <property type="project" value="InterPro"/>
</dbReference>
<gene>
    <name evidence="3" type="ORF">HJA_04126</name>
</gene>
<dbReference type="Proteomes" id="UP000024816">
    <property type="component" value="Unassembled WGS sequence"/>
</dbReference>
<keyword evidence="3" id="KW-0808">Transferase</keyword>
<evidence type="ECO:0000313" key="3">
    <source>
        <dbReference type="EMBL" id="KCZ90386.1"/>
    </source>
</evidence>
<proteinExistence type="predicted"/>
<keyword evidence="3" id="KW-0418">Kinase</keyword>
<dbReference type="Gene3D" id="1.10.286.20">
    <property type="match status" value="1"/>
</dbReference>
<evidence type="ECO:0000313" key="4">
    <source>
        <dbReference type="Proteomes" id="UP000024816"/>
    </source>
</evidence>
<organism evidence="3 4">
    <name type="scientific">Hyphomonas jannaschiana VP2</name>
    <dbReference type="NCBI Taxonomy" id="1280952"/>
    <lineage>
        <taxon>Bacteria</taxon>
        <taxon>Pseudomonadati</taxon>
        <taxon>Pseudomonadota</taxon>
        <taxon>Alphaproteobacteria</taxon>
        <taxon>Hyphomonadales</taxon>
        <taxon>Hyphomonadaceae</taxon>
        <taxon>Hyphomonas</taxon>
    </lineage>
</organism>
<dbReference type="GO" id="GO:0006354">
    <property type="term" value="P:DNA-templated transcription elongation"/>
    <property type="evidence" value="ECO:0007669"/>
    <property type="project" value="TreeGrafter"/>
</dbReference>
<dbReference type="Pfam" id="PF14760">
    <property type="entry name" value="Rnk_N"/>
    <property type="match status" value="1"/>
</dbReference>
<evidence type="ECO:0000259" key="1">
    <source>
        <dbReference type="Pfam" id="PF01272"/>
    </source>
</evidence>
<dbReference type="InterPro" id="IPR036953">
    <property type="entry name" value="GreA/GreB_C_sf"/>
</dbReference>
<evidence type="ECO:0000259" key="2">
    <source>
        <dbReference type="Pfam" id="PF14760"/>
    </source>
</evidence>
<dbReference type="PATRIC" id="fig|1280952.3.peg.815"/>
<dbReference type="AlphaFoldDB" id="A0A059FIM0"/>
<dbReference type="SUPFAM" id="SSF54534">
    <property type="entry name" value="FKBP-like"/>
    <property type="match status" value="1"/>
</dbReference>
<dbReference type="STRING" id="1280952.HJA_04126"/>
<dbReference type="OrthoDB" id="192847at2"/>
<dbReference type="Pfam" id="PF01272">
    <property type="entry name" value="GreA_GreB"/>
    <property type="match status" value="1"/>
</dbReference>
<dbReference type="InterPro" id="IPR023459">
    <property type="entry name" value="Tscrpt_elong_fac_GreA/B_fam"/>
</dbReference>
<dbReference type="InterPro" id="IPR029462">
    <property type="entry name" value="Rnk_N"/>
</dbReference>
<dbReference type="NCBIfam" id="NF004396">
    <property type="entry name" value="PRK05753.1"/>
    <property type="match status" value="1"/>
</dbReference>
<dbReference type="GO" id="GO:0032784">
    <property type="term" value="P:regulation of DNA-templated transcription elongation"/>
    <property type="evidence" value="ECO:0007669"/>
    <property type="project" value="InterPro"/>
</dbReference>
<accession>A0A059FIM0</accession>
<protein>
    <submittedName>
        <fullName evidence="3">Nucleoside diphosphate kinase regulator</fullName>
    </submittedName>
</protein>
<dbReference type="RefSeq" id="WP_035578547.1">
    <property type="nucleotide sequence ID" value="NZ_ARYJ01000002.1"/>
</dbReference>
<dbReference type="PANTHER" id="PTHR30437">
    <property type="entry name" value="TRANSCRIPTION ELONGATION FACTOR GREA"/>
    <property type="match status" value="1"/>
</dbReference>
<dbReference type="InterPro" id="IPR001437">
    <property type="entry name" value="Tscrpt_elong_fac_GreA/B_C"/>
</dbReference>
<dbReference type="PANTHER" id="PTHR30437:SF5">
    <property type="entry name" value="REGULATOR OF NUCLEOSIDE DIPHOSPHATE KINASE"/>
    <property type="match status" value="1"/>
</dbReference>
<dbReference type="EMBL" id="ARYJ01000002">
    <property type="protein sequence ID" value="KCZ90386.1"/>
    <property type="molecule type" value="Genomic_DNA"/>
</dbReference>
<dbReference type="GO" id="GO:0003677">
    <property type="term" value="F:DNA binding"/>
    <property type="evidence" value="ECO:0007669"/>
    <property type="project" value="InterPro"/>
</dbReference>
<dbReference type="eggNOG" id="COG0782">
    <property type="taxonomic scope" value="Bacteria"/>
</dbReference>
<dbReference type="Gene3D" id="3.10.50.30">
    <property type="entry name" value="Transcription elongation factor, GreA/GreB, C-terminal domain"/>
    <property type="match status" value="1"/>
</dbReference>
<name>A0A059FIM0_9PROT</name>
<dbReference type="GO" id="GO:0016301">
    <property type="term" value="F:kinase activity"/>
    <property type="evidence" value="ECO:0007669"/>
    <property type="project" value="UniProtKB-KW"/>
</dbReference>